<evidence type="ECO:0000313" key="1">
    <source>
        <dbReference type="EMBL" id="MFM0522702.1"/>
    </source>
</evidence>
<gene>
    <name evidence="1" type="ORF">PQR08_35325</name>
</gene>
<name>A0ABW9CYN5_9BURK</name>
<organism evidence="1 2">
    <name type="scientific">Caballeronia jiangsuensis</name>
    <dbReference type="NCBI Taxonomy" id="1458357"/>
    <lineage>
        <taxon>Bacteria</taxon>
        <taxon>Pseudomonadati</taxon>
        <taxon>Pseudomonadota</taxon>
        <taxon>Betaproteobacteria</taxon>
        <taxon>Burkholderiales</taxon>
        <taxon>Burkholderiaceae</taxon>
        <taxon>Caballeronia</taxon>
    </lineage>
</organism>
<proteinExistence type="predicted"/>
<accession>A0ABW9CYN5</accession>
<dbReference type="Gene3D" id="3.40.50.2000">
    <property type="entry name" value="Glycogen Phosphorylase B"/>
    <property type="match status" value="2"/>
</dbReference>
<keyword evidence="1" id="KW-0328">Glycosyltransferase</keyword>
<dbReference type="Proteomes" id="UP001629462">
    <property type="component" value="Unassembled WGS sequence"/>
</dbReference>
<dbReference type="SUPFAM" id="SSF53756">
    <property type="entry name" value="UDP-Glycosyltransferase/glycogen phosphorylase"/>
    <property type="match status" value="1"/>
</dbReference>
<dbReference type="EC" id="2.4.-.-" evidence="1"/>
<comment type="caution">
    <text evidence="1">The sequence shown here is derived from an EMBL/GenBank/DDBJ whole genome shotgun (WGS) entry which is preliminary data.</text>
</comment>
<dbReference type="PANTHER" id="PTHR12526">
    <property type="entry name" value="GLYCOSYLTRANSFERASE"/>
    <property type="match status" value="1"/>
</dbReference>
<sequence length="267" mass="29305">MADPAEYFSESASRHPLRKMARAVHCWATRSAAKHGRTARYVTTEALQASYPPREPSHSFGFSDVYLPDRILIGDHSHASSSDEPSDHVFSIVNVAMMHNESKGHSHLLYAVAALRGRGMNICLTLVGDGVLRPDLETLSARLGLGDCVRFTGALDGESVLRTVKAHSLFALPSLQEGMPRALLEAMSLGAAVVASRVGGVAEVLEPVSLVPPPDSAALGERISYFALNAQFRADQKRRNRKTARRFRFSELQKRYRHYCEALKAHG</sequence>
<dbReference type="Pfam" id="PF13692">
    <property type="entry name" value="Glyco_trans_1_4"/>
    <property type="match status" value="1"/>
</dbReference>
<evidence type="ECO:0000313" key="2">
    <source>
        <dbReference type="Proteomes" id="UP001629462"/>
    </source>
</evidence>
<protein>
    <submittedName>
        <fullName evidence="1">Glycosyltransferase</fullName>
        <ecNumber evidence="1">2.4.-.-</ecNumber>
    </submittedName>
</protein>
<dbReference type="GO" id="GO:0016757">
    <property type="term" value="F:glycosyltransferase activity"/>
    <property type="evidence" value="ECO:0007669"/>
    <property type="project" value="UniProtKB-KW"/>
</dbReference>
<keyword evidence="1" id="KW-0808">Transferase</keyword>
<reference evidence="1 2" key="1">
    <citation type="journal article" date="2024" name="Chem. Sci.">
        <title>Discovery of megapolipeptins by genome mining of a Burkholderiales bacteria collection.</title>
        <authorList>
            <person name="Paulo B.S."/>
            <person name="Recchia M.J.J."/>
            <person name="Lee S."/>
            <person name="Fergusson C.H."/>
            <person name="Romanowski S.B."/>
            <person name="Hernandez A."/>
            <person name="Krull N."/>
            <person name="Liu D.Y."/>
            <person name="Cavanagh H."/>
            <person name="Bos A."/>
            <person name="Gray C.A."/>
            <person name="Murphy B.T."/>
            <person name="Linington R.G."/>
            <person name="Eustaquio A.S."/>
        </authorList>
    </citation>
    <scope>NUCLEOTIDE SEQUENCE [LARGE SCALE GENOMIC DNA]</scope>
    <source>
        <strain evidence="1 2">RL17-374-BIF-D</strain>
    </source>
</reference>
<dbReference type="EMBL" id="JAQQDB010000057">
    <property type="protein sequence ID" value="MFM0522702.1"/>
    <property type="molecule type" value="Genomic_DNA"/>
</dbReference>
<keyword evidence="2" id="KW-1185">Reference proteome</keyword>
<dbReference type="RefSeq" id="WP_408164018.1">
    <property type="nucleotide sequence ID" value="NZ_JAQQDB010000057.1"/>
</dbReference>